<keyword evidence="1" id="KW-0812">Transmembrane</keyword>
<name>A0A9D4JNE5_DREPO</name>
<sequence length="93" mass="10751">MKNVIIRNVYVVGMHHGGKRELEVGALYVCKSEPENPWDPNAVAVFDDRDLSRRVCYFFTLLLPIVVLAKNNYDVMFKKVTQNSDHESYTFPT</sequence>
<keyword evidence="1" id="KW-0472">Membrane</keyword>
<protein>
    <submittedName>
        <fullName evidence="2">Uncharacterized protein</fullName>
    </submittedName>
</protein>
<gene>
    <name evidence="3" type="ORF">DPMN_111287</name>
    <name evidence="2" type="ORF">DPMN_143639</name>
</gene>
<proteinExistence type="predicted"/>
<reference evidence="2" key="2">
    <citation type="submission" date="2020-11" db="EMBL/GenBank/DDBJ databases">
        <authorList>
            <person name="McCartney M.A."/>
            <person name="Auch B."/>
            <person name="Kono T."/>
            <person name="Mallez S."/>
            <person name="Becker A."/>
            <person name="Gohl D.M."/>
            <person name="Silverstein K.A.T."/>
            <person name="Koren S."/>
            <person name="Bechman K.B."/>
            <person name="Herman A."/>
            <person name="Abrahante J.E."/>
            <person name="Garbe J."/>
        </authorList>
    </citation>
    <scope>NUCLEOTIDE SEQUENCE</scope>
    <source>
        <strain evidence="2">Duluth1</strain>
        <tissue evidence="2">Whole animal</tissue>
    </source>
</reference>
<dbReference type="AlphaFoldDB" id="A0A9D4JNE5"/>
<keyword evidence="4" id="KW-1185">Reference proteome</keyword>
<feature type="transmembrane region" description="Helical" evidence="1">
    <location>
        <begin position="51"/>
        <end position="69"/>
    </location>
</feature>
<evidence type="ECO:0000313" key="4">
    <source>
        <dbReference type="Proteomes" id="UP000828390"/>
    </source>
</evidence>
<dbReference type="EMBL" id="JAIWYP010000006">
    <property type="protein sequence ID" value="KAH3815118.1"/>
    <property type="molecule type" value="Genomic_DNA"/>
</dbReference>
<dbReference type="Proteomes" id="UP000828390">
    <property type="component" value="Unassembled WGS sequence"/>
</dbReference>
<evidence type="ECO:0000313" key="3">
    <source>
        <dbReference type="EMBL" id="KAH3837885.1"/>
    </source>
</evidence>
<comment type="caution">
    <text evidence="2">The sequence shown here is derived from an EMBL/GenBank/DDBJ whole genome shotgun (WGS) entry which is preliminary data.</text>
</comment>
<dbReference type="Gene3D" id="3.30.70.2330">
    <property type="match status" value="1"/>
</dbReference>
<accession>A0A9D4JNE5</accession>
<dbReference type="EMBL" id="JAIWYP010000004">
    <property type="protein sequence ID" value="KAH3837885.1"/>
    <property type="molecule type" value="Genomic_DNA"/>
</dbReference>
<evidence type="ECO:0000313" key="2">
    <source>
        <dbReference type="EMBL" id="KAH3815118.1"/>
    </source>
</evidence>
<evidence type="ECO:0000256" key="1">
    <source>
        <dbReference type="SAM" id="Phobius"/>
    </source>
</evidence>
<organism evidence="2 4">
    <name type="scientific">Dreissena polymorpha</name>
    <name type="common">Zebra mussel</name>
    <name type="synonym">Mytilus polymorpha</name>
    <dbReference type="NCBI Taxonomy" id="45954"/>
    <lineage>
        <taxon>Eukaryota</taxon>
        <taxon>Metazoa</taxon>
        <taxon>Spiralia</taxon>
        <taxon>Lophotrochozoa</taxon>
        <taxon>Mollusca</taxon>
        <taxon>Bivalvia</taxon>
        <taxon>Autobranchia</taxon>
        <taxon>Heteroconchia</taxon>
        <taxon>Euheterodonta</taxon>
        <taxon>Imparidentia</taxon>
        <taxon>Neoheterodontei</taxon>
        <taxon>Myida</taxon>
        <taxon>Dreissenoidea</taxon>
        <taxon>Dreissenidae</taxon>
        <taxon>Dreissena</taxon>
    </lineage>
</organism>
<reference evidence="2" key="1">
    <citation type="journal article" date="2019" name="bioRxiv">
        <title>The Genome of the Zebra Mussel, Dreissena polymorpha: A Resource for Invasive Species Research.</title>
        <authorList>
            <person name="McCartney M.A."/>
            <person name="Auch B."/>
            <person name="Kono T."/>
            <person name="Mallez S."/>
            <person name="Zhang Y."/>
            <person name="Obille A."/>
            <person name="Becker A."/>
            <person name="Abrahante J.E."/>
            <person name="Garbe J."/>
            <person name="Badalamenti J.P."/>
            <person name="Herman A."/>
            <person name="Mangelson H."/>
            <person name="Liachko I."/>
            <person name="Sullivan S."/>
            <person name="Sone E.D."/>
            <person name="Koren S."/>
            <person name="Silverstein K.A.T."/>
            <person name="Beckman K.B."/>
            <person name="Gohl D.M."/>
        </authorList>
    </citation>
    <scope>NUCLEOTIDE SEQUENCE</scope>
    <source>
        <strain evidence="2">Duluth1</strain>
        <tissue evidence="2">Whole animal</tissue>
    </source>
</reference>
<keyword evidence="1" id="KW-1133">Transmembrane helix</keyword>